<keyword evidence="1" id="KW-0812">Transmembrane</keyword>
<keyword evidence="1" id="KW-1133">Transmembrane helix</keyword>
<sequence length="183" mass="20933">MIAWGWVYSLGITGWVWVCSLGVTGWSWICSLGVKVWSSTQVYTVAAWLWCRPIVIASSMKGLWLLGLSVLEWTAGRAYAIHCIGQNVWGWYDHLWSMGSPACVSMLTSHVALMGIFLASFFITVGIFVVWAYKRVQKDPHTKEMVEFVKECGWNIDGEYIQREVPRPRSENTYPDYPKYSAY</sequence>
<dbReference type="EMBL" id="MN741030">
    <property type="protein sequence ID" value="QHU23495.1"/>
    <property type="molecule type" value="Genomic_DNA"/>
</dbReference>
<organism evidence="2">
    <name type="scientific">viral metagenome</name>
    <dbReference type="NCBI Taxonomy" id="1070528"/>
    <lineage>
        <taxon>unclassified sequences</taxon>
        <taxon>metagenomes</taxon>
        <taxon>organismal metagenomes</taxon>
    </lineage>
</organism>
<name>A0A6C0KZS8_9ZZZZ</name>
<evidence type="ECO:0000256" key="1">
    <source>
        <dbReference type="SAM" id="Phobius"/>
    </source>
</evidence>
<feature type="transmembrane region" description="Helical" evidence="1">
    <location>
        <begin position="111"/>
        <end position="133"/>
    </location>
</feature>
<proteinExistence type="predicted"/>
<reference evidence="2" key="1">
    <citation type="journal article" date="2020" name="Nature">
        <title>Giant virus diversity and host interactions through global metagenomics.</title>
        <authorList>
            <person name="Schulz F."/>
            <person name="Roux S."/>
            <person name="Paez-Espino D."/>
            <person name="Jungbluth S."/>
            <person name="Walsh D.A."/>
            <person name="Denef V.J."/>
            <person name="McMahon K.D."/>
            <person name="Konstantinidis K.T."/>
            <person name="Eloe-Fadrosh E.A."/>
            <person name="Kyrpides N.C."/>
            <person name="Woyke T."/>
        </authorList>
    </citation>
    <scope>NUCLEOTIDE SEQUENCE</scope>
    <source>
        <strain evidence="2">GVMAG-S-ERX555907-94</strain>
    </source>
</reference>
<keyword evidence="1" id="KW-0472">Membrane</keyword>
<accession>A0A6C0KZS8</accession>
<feature type="transmembrane region" description="Helical" evidence="1">
    <location>
        <begin position="6"/>
        <end position="30"/>
    </location>
</feature>
<dbReference type="AlphaFoldDB" id="A0A6C0KZS8"/>
<protein>
    <submittedName>
        <fullName evidence="2">Uncharacterized protein</fullName>
    </submittedName>
</protein>
<evidence type="ECO:0000313" key="2">
    <source>
        <dbReference type="EMBL" id="QHU23495.1"/>
    </source>
</evidence>